<evidence type="ECO:0000313" key="2">
    <source>
        <dbReference type="Proteomes" id="UP000287651"/>
    </source>
</evidence>
<dbReference type="AlphaFoldDB" id="A0A427ARJ5"/>
<evidence type="ECO:0000313" key="1">
    <source>
        <dbReference type="EMBL" id="RRT78862.1"/>
    </source>
</evidence>
<protein>
    <submittedName>
        <fullName evidence="1">Uncharacterized protein</fullName>
    </submittedName>
</protein>
<accession>A0A427ARJ5</accession>
<organism evidence="1 2">
    <name type="scientific">Ensete ventricosum</name>
    <name type="common">Abyssinian banana</name>
    <name type="synonym">Musa ensete</name>
    <dbReference type="NCBI Taxonomy" id="4639"/>
    <lineage>
        <taxon>Eukaryota</taxon>
        <taxon>Viridiplantae</taxon>
        <taxon>Streptophyta</taxon>
        <taxon>Embryophyta</taxon>
        <taxon>Tracheophyta</taxon>
        <taxon>Spermatophyta</taxon>
        <taxon>Magnoliopsida</taxon>
        <taxon>Liliopsida</taxon>
        <taxon>Zingiberales</taxon>
        <taxon>Musaceae</taxon>
        <taxon>Ensete</taxon>
    </lineage>
</organism>
<reference evidence="1 2" key="1">
    <citation type="journal article" date="2014" name="Agronomy (Basel)">
        <title>A Draft Genome Sequence for Ensete ventricosum, the Drought-Tolerant Tree Against Hunger.</title>
        <authorList>
            <person name="Harrison J."/>
            <person name="Moore K.A."/>
            <person name="Paszkiewicz K."/>
            <person name="Jones T."/>
            <person name="Grant M."/>
            <person name="Ambacheew D."/>
            <person name="Muzemil S."/>
            <person name="Studholme D.J."/>
        </authorList>
    </citation>
    <scope>NUCLEOTIDE SEQUENCE [LARGE SCALE GENOMIC DNA]</scope>
</reference>
<proteinExistence type="predicted"/>
<comment type="caution">
    <text evidence="1">The sequence shown here is derived from an EMBL/GenBank/DDBJ whole genome shotgun (WGS) entry which is preliminary data.</text>
</comment>
<name>A0A427ARJ5_ENSVE</name>
<sequence>MEVGQPPGRLADGGIGVGVDEVACVLKRVAEAEYGRKAAAVCVVDVQKKQDDFDEVKTVAGGHCCASKRLLRRLTKVFFAFELPVFPQNIAC</sequence>
<gene>
    <name evidence="1" type="ORF">B296_00001675</name>
</gene>
<dbReference type="Proteomes" id="UP000287651">
    <property type="component" value="Unassembled WGS sequence"/>
</dbReference>
<dbReference type="EMBL" id="AMZH03001565">
    <property type="protein sequence ID" value="RRT78862.1"/>
    <property type="molecule type" value="Genomic_DNA"/>
</dbReference>